<reference evidence="1" key="1">
    <citation type="submission" date="2020-09" db="EMBL/GenBank/DDBJ databases">
        <title>Genome-Enabled Discovery of Anthraquinone Biosynthesis in Senna tora.</title>
        <authorList>
            <person name="Kang S.-H."/>
            <person name="Pandey R.P."/>
            <person name="Lee C.-M."/>
            <person name="Sim J.-S."/>
            <person name="Jeong J.-T."/>
            <person name="Choi B.-S."/>
            <person name="Jung M."/>
            <person name="Ginzburg D."/>
            <person name="Zhao K."/>
            <person name="Won S.Y."/>
            <person name="Oh T.-J."/>
            <person name="Yu Y."/>
            <person name="Kim N.-H."/>
            <person name="Lee O.R."/>
            <person name="Lee T.-H."/>
            <person name="Bashyal P."/>
            <person name="Kim T.-S."/>
            <person name="Lee W.-H."/>
            <person name="Kawkins C."/>
            <person name="Kim C.-K."/>
            <person name="Kim J.S."/>
            <person name="Ahn B.O."/>
            <person name="Rhee S.Y."/>
            <person name="Sohng J.K."/>
        </authorList>
    </citation>
    <scope>NUCLEOTIDE SEQUENCE</scope>
    <source>
        <tissue evidence="1">Leaf</tissue>
    </source>
</reference>
<name>A0A834WL79_9FABA</name>
<proteinExistence type="predicted"/>
<dbReference type="AlphaFoldDB" id="A0A834WL79"/>
<evidence type="ECO:0000313" key="1">
    <source>
        <dbReference type="EMBL" id="KAF7820969.1"/>
    </source>
</evidence>
<gene>
    <name evidence="1" type="ORF">G2W53_026424</name>
</gene>
<organism evidence="1 2">
    <name type="scientific">Senna tora</name>
    <dbReference type="NCBI Taxonomy" id="362788"/>
    <lineage>
        <taxon>Eukaryota</taxon>
        <taxon>Viridiplantae</taxon>
        <taxon>Streptophyta</taxon>
        <taxon>Embryophyta</taxon>
        <taxon>Tracheophyta</taxon>
        <taxon>Spermatophyta</taxon>
        <taxon>Magnoliopsida</taxon>
        <taxon>eudicotyledons</taxon>
        <taxon>Gunneridae</taxon>
        <taxon>Pentapetalae</taxon>
        <taxon>rosids</taxon>
        <taxon>fabids</taxon>
        <taxon>Fabales</taxon>
        <taxon>Fabaceae</taxon>
        <taxon>Caesalpinioideae</taxon>
        <taxon>Cassia clade</taxon>
        <taxon>Senna</taxon>
    </lineage>
</organism>
<evidence type="ECO:0000313" key="2">
    <source>
        <dbReference type="Proteomes" id="UP000634136"/>
    </source>
</evidence>
<sequence>MTTPIQASIPLGFANTTRTNVFHSRNKSFAS</sequence>
<dbReference type="Proteomes" id="UP000634136">
    <property type="component" value="Unassembled WGS sequence"/>
</dbReference>
<dbReference type="EMBL" id="JAAIUW010000008">
    <property type="protein sequence ID" value="KAF7820969.1"/>
    <property type="molecule type" value="Genomic_DNA"/>
</dbReference>
<accession>A0A834WL79</accession>
<keyword evidence="2" id="KW-1185">Reference proteome</keyword>
<comment type="caution">
    <text evidence="1">The sequence shown here is derived from an EMBL/GenBank/DDBJ whole genome shotgun (WGS) entry which is preliminary data.</text>
</comment>
<protein>
    <submittedName>
        <fullName evidence="1">Uncharacterized protein</fullName>
    </submittedName>
</protein>